<feature type="binding site" evidence="2">
    <location>
        <position position="187"/>
    </location>
    <ligand>
        <name>substrate</name>
    </ligand>
</feature>
<dbReference type="NCBIfam" id="TIGR00055">
    <property type="entry name" value="uppS"/>
    <property type="match status" value="1"/>
</dbReference>
<comment type="cofactor">
    <cofactor evidence="2">
        <name>Mg(2+)</name>
        <dbReference type="ChEBI" id="CHEBI:18420"/>
    </cofactor>
    <text evidence="2">Binds 2 magnesium ions per subunit.</text>
</comment>
<feature type="binding site" evidence="2">
    <location>
        <position position="70"/>
    </location>
    <ligand>
        <name>substrate</name>
    </ligand>
</feature>
<dbReference type="CDD" id="cd00475">
    <property type="entry name" value="Cis_IPPS"/>
    <property type="match status" value="1"/>
</dbReference>
<dbReference type="AlphaFoldDB" id="A0A7C3J664"/>
<protein>
    <recommendedName>
        <fullName evidence="2">Isoprenyl transferase</fullName>
        <ecNumber evidence="2">2.5.1.-</ecNumber>
    </recommendedName>
</protein>
<feature type="binding site" evidence="2">
    <location>
        <position position="26"/>
    </location>
    <ligand>
        <name>substrate</name>
    </ligand>
</feature>
<feature type="binding site" evidence="2">
    <location>
        <begin position="66"/>
        <end position="68"/>
    </location>
    <ligand>
        <name>substrate</name>
    </ligand>
</feature>
<reference evidence="3" key="1">
    <citation type="journal article" date="2020" name="mSystems">
        <title>Genome- and Community-Level Interaction Insights into Carbon Utilization and Element Cycling Functions of Hydrothermarchaeota in Hydrothermal Sediment.</title>
        <authorList>
            <person name="Zhou Z."/>
            <person name="Liu Y."/>
            <person name="Xu W."/>
            <person name="Pan J."/>
            <person name="Luo Z.H."/>
            <person name="Li M."/>
        </authorList>
    </citation>
    <scope>NUCLEOTIDE SEQUENCE [LARGE SCALE GENOMIC DNA]</scope>
    <source>
        <strain evidence="3">SpSt-464</strain>
    </source>
</reference>
<dbReference type="PANTHER" id="PTHR10291:SF0">
    <property type="entry name" value="DEHYDRODOLICHYL DIPHOSPHATE SYNTHASE 2"/>
    <property type="match status" value="1"/>
</dbReference>
<dbReference type="PROSITE" id="PS01066">
    <property type="entry name" value="UPP_SYNTHASE"/>
    <property type="match status" value="1"/>
</dbReference>
<feature type="binding site" evidence="2">
    <location>
        <position position="34"/>
    </location>
    <ligand>
        <name>substrate</name>
    </ligand>
</feature>
<feature type="active site" evidence="2">
    <location>
        <position position="21"/>
    </location>
</feature>
<dbReference type="NCBIfam" id="NF011405">
    <property type="entry name" value="PRK14830.1"/>
    <property type="match status" value="1"/>
</dbReference>
<keyword evidence="2" id="KW-0460">Magnesium</keyword>
<dbReference type="InterPro" id="IPR036424">
    <property type="entry name" value="UPP_synth-like_sf"/>
</dbReference>
<keyword evidence="1 2" id="KW-0808">Transferase</keyword>
<feature type="binding site" evidence="2">
    <location>
        <position position="206"/>
    </location>
    <ligand>
        <name>Mg(2+)</name>
        <dbReference type="ChEBI" id="CHEBI:18420"/>
    </ligand>
</feature>
<feature type="binding site" evidence="2">
    <location>
        <position position="38"/>
    </location>
    <ligand>
        <name>substrate</name>
    </ligand>
</feature>
<feature type="binding site" evidence="2">
    <location>
        <position position="21"/>
    </location>
    <ligand>
        <name>Mg(2+)</name>
        <dbReference type="ChEBI" id="CHEBI:18420"/>
    </ligand>
</feature>
<organism evidence="3">
    <name type="scientific">candidate division WOR-3 bacterium</name>
    <dbReference type="NCBI Taxonomy" id="2052148"/>
    <lineage>
        <taxon>Bacteria</taxon>
        <taxon>Bacteria division WOR-3</taxon>
    </lineage>
</organism>
<accession>A0A7C3J664</accession>
<name>A0A7C3J664_UNCW3</name>
<gene>
    <name evidence="3" type="ORF">ENS15_04410</name>
</gene>
<dbReference type="PANTHER" id="PTHR10291">
    <property type="entry name" value="DEHYDRODOLICHYL DIPHOSPHATE SYNTHASE FAMILY MEMBER"/>
    <property type="match status" value="1"/>
</dbReference>
<comment type="subunit">
    <text evidence="2">Homodimer.</text>
</comment>
<comment type="similarity">
    <text evidence="2">Belongs to the UPP synthase family.</text>
</comment>
<dbReference type="HAMAP" id="MF_01139">
    <property type="entry name" value="ISPT"/>
    <property type="match status" value="1"/>
</dbReference>
<comment type="caution">
    <text evidence="3">The sequence shown here is derived from an EMBL/GenBank/DDBJ whole genome shotgun (WGS) entry which is preliminary data.</text>
</comment>
<dbReference type="GO" id="GO:0045547">
    <property type="term" value="F:ditrans,polycis-polyprenyl diphosphate synthase [(2E,6E)-farnesyl diphosphate specific] activity"/>
    <property type="evidence" value="ECO:0007669"/>
    <property type="project" value="TreeGrafter"/>
</dbReference>
<evidence type="ECO:0000256" key="1">
    <source>
        <dbReference type="ARBA" id="ARBA00022679"/>
    </source>
</evidence>
<dbReference type="SUPFAM" id="SSF64005">
    <property type="entry name" value="Undecaprenyl diphosphate synthase"/>
    <property type="match status" value="1"/>
</dbReference>
<dbReference type="InterPro" id="IPR018520">
    <property type="entry name" value="UPP_synth-like_CS"/>
</dbReference>
<feature type="binding site" evidence="2">
    <location>
        <begin position="193"/>
        <end position="195"/>
    </location>
    <ligand>
        <name>substrate</name>
    </ligand>
</feature>
<sequence length="239" mass="28292">MKSLEVEKEKSIPKHVAIIMDGNGRWAKLRGKDRLYGHRKGVESVRRIIKYSAKIGVKYLTLYTFSTENWNRPKNEVDGLMKLFSKLLEQEIPELYKNNVKILFIGRKNRLSKELLDRMVNAQEVTKNNTGLTLILAFDYGGRQEIVDACREVCRRLKLNQLEKLDNEEFSKYLYLPDVPDPDLVIRTSGEFRISNFLLWQTAYSEFYFTEVLWPDFDEKEFDKALEDYSKRERRFGKI</sequence>
<dbReference type="EC" id="2.5.1.-" evidence="2"/>
<dbReference type="InterPro" id="IPR001441">
    <property type="entry name" value="UPP_synth-like"/>
</dbReference>
<keyword evidence="2" id="KW-0479">Metal-binding</keyword>
<evidence type="ECO:0000313" key="3">
    <source>
        <dbReference type="EMBL" id="HFK23875.1"/>
    </source>
</evidence>
<evidence type="ECO:0000256" key="2">
    <source>
        <dbReference type="HAMAP-Rule" id="MF_01139"/>
    </source>
</evidence>
<dbReference type="GO" id="GO:0000287">
    <property type="term" value="F:magnesium ion binding"/>
    <property type="evidence" value="ECO:0007669"/>
    <property type="project" value="UniProtKB-UniRule"/>
</dbReference>
<dbReference type="GO" id="GO:0016094">
    <property type="term" value="P:polyprenol biosynthetic process"/>
    <property type="evidence" value="ECO:0007669"/>
    <property type="project" value="TreeGrafter"/>
</dbReference>
<feature type="binding site" evidence="2">
    <location>
        <begin position="22"/>
        <end position="25"/>
    </location>
    <ligand>
        <name>substrate</name>
    </ligand>
</feature>
<dbReference type="EMBL" id="DSTT01000005">
    <property type="protein sequence ID" value="HFK23875.1"/>
    <property type="molecule type" value="Genomic_DNA"/>
</dbReference>
<comment type="function">
    <text evidence="2">Catalyzes the condensation of isopentenyl diphosphate (IPP) with allylic pyrophosphates generating different type of terpenoids.</text>
</comment>
<feature type="active site" description="Proton acceptor" evidence="2">
    <location>
        <position position="69"/>
    </location>
</feature>
<feature type="binding site" evidence="2">
    <location>
        <position position="72"/>
    </location>
    <ligand>
        <name>substrate</name>
    </ligand>
</feature>
<dbReference type="Gene3D" id="3.40.1180.10">
    <property type="entry name" value="Decaprenyl diphosphate synthase-like"/>
    <property type="match status" value="1"/>
</dbReference>
<dbReference type="Pfam" id="PF01255">
    <property type="entry name" value="Prenyltransf"/>
    <property type="match status" value="1"/>
</dbReference>
<proteinExistence type="inferred from homology"/>
<dbReference type="FunFam" id="3.40.1180.10:FF:000001">
    <property type="entry name" value="(2E,6E)-farnesyl-diphosphate-specific ditrans,polycis-undecaprenyl-diphosphate synthase"/>
    <property type="match status" value="1"/>
</dbReference>